<keyword evidence="2" id="KW-0858">Xylan degradation</keyword>
<dbReference type="PROSITE" id="PS51257">
    <property type="entry name" value="PROKAR_LIPOPROTEIN"/>
    <property type="match status" value="1"/>
</dbReference>
<evidence type="ECO:0000256" key="5">
    <source>
        <dbReference type="ARBA" id="ARBA00023295"/>
    </source>
</evidence>
<evidence type="ECO:0000256" key="3">
    <source>
        <dbReference type="ARBA" id="ARBA00022801"/>
    </source>
</evidence>
<dbReference type="SUPFAM" id="SSF75005">
    <property type="entry name" value="Arabinanase/levansucrase/invertase"/>
    <property type="match status" value="1"/>
</dbReference>
<keyword evidence="3 6" id="KW-0378">Hydrolase</keyword>
<accession>A0ABW9SDY0</accession>
<comment type="caution">
    <text evidence="7">The sequence shown here is derived from an EMBL/GenBank/DDBJ whole genome shotgun (WGS) entry which is preliminary data.</text>
</comment>
<evidence type="ECO:0000256" key="4">
    <source>
        <dbReference type="ARBA" id="ARBA00023277"/>
    </source>
</evidence>
<organism evidence="7 8">
    <name type="scientific">Parabacteroides merdae</name>
    <dbReference type="NCBI Taxonomy" id="46503"/>
    <lineage>
        <taxon>Bacteria</taxon>
        <taxon>Pseudomonadati</taxon>
        <taxon>Bacteroidota</taxon>
        <taxon>Bacteroidia</taxon>
        <taxon>Bacteroidales</taxon>
        <taxon>Tannerellaceae</taxon>
        <taxon>Parabacteroides</taxon>
    </lineage>
</organism>
<dbReference type="CDD" id="cd08991">
    <property type="entry name" value="GH43_HoAraf43-like"/>
    <property type="match status" value="1"/>
</dbReference>
<protein>
    <submittedName>
        <fullName evidence="7">Family 43 glycosylhydrolase</fullName>
    </submittedName>
</protein>
<proteinExistence type="inferred from homology"/>
<dbReference type="Pfam" id="PF04616">
    <property type="entry name" value="Glyco_hydro_43"/>
    <property type="match status" value="1"/>
</dbReference>
<keyword evidence="5 6" id="KW-0326">Glycosidase</keyword>
<evidence type="ECO:0000256" key="6">
    <source>
        <dbReference type="RuleBase" id="RU361187"/>
    </source>
</evidence>
<keyword evidence="4" id="KW-0119">Carbohydrate metabolism</keyword>
<dbReference type="EMBL" id="WNCN01000012">
    <property type="protein sequence ID" value="MTU40009.1"/>
    <property type="molecule type" value="Genomic_DNA"/>
</dbReference>
<dbReference type="InterPro" id="IPR052176">
    <property type="entry name" value="Glycosyl_Hydrlase_43_Enz"/>
</dbReference>
<dbReference type="RefSeq" id="WP_005649135.1">
    <property type="nucleotide sequence ID" value="NZ_JAASIN010000017.1"/>
</dbReference>
<dbReference type="Gene3D" id="2.115.10.20">
    <property type="entry name" value="Glycosyl hydrolase domain, family 43"/>
    <property type="match status" value="1"/>
</dbReference>
<evidence type="ECO:0000256" key="1">
    <source>
        <dbReference type="ARBA" id="ARBA00009865"/>
    </source>
</evidence>
<reference evidence="7 8" key="1">
    <citation type="journal article" date="2019" name="Nat. Med.">
        <title>A library of human gut bacterial isolates paired with longitudinal multiomics data enables mechanistic microbiome research.</title>
        <authorList>
            <person name="Poyet M."/>
            <person name="Groussin M."/>
            <person name="Gibbons S.M."/>
            <person name="Avila-Pacheco J."/>
            <person name="Jiang X."/>
            <person name="Kearney S.M."/>
            <person name="Perrotta A.R."/>
            <person name="Berdy B."/>
            <person name="Zhao S."/>
            <person name="Lieberman T.D."/>
            <person name="Swanson P.K."/>
            <person name="Smith M."/>
            <person name="Roesemann S."/>
            <person name="Alexander J.E."/>
            <person name="Rich S.A."/>
            <person name="Livny J."/>
            <person name="Vlamakis H."/>
            <person name="Clish C."/>
            <person name="Bullock K."/>
            <person name="Deik A."/>
            <person name="Scott J."/>
            <person name="Pierce K.A."/>
            <person name="Xavier R.J."/>
            <person name="Alm E.J."/>
        </authorList>
    </citation>
    <scope>NUCLEOTIDE SEQUENCE [LARGE SCALE GENOMIC DNA]</scope>
    <source>
        <strain evidence="7 8">BIOML-A29</strain>
    </source>
</reference>
<keyword evidence="2" id="KW-0624">Polysaccharide degradation</keyword>
<dbReference type="Proteomes" id="UP000434916">
    <property type="component" value="Unassembled WGS sequence"/>
</dbReference>
<keyword evidence="8" id="KW-1185">Reference proteome</keyword>
<evidence type="ECO:0000313" key="7">
    <source>
        <dbReference type="EMBL" id="MTU40009.1"/>
    </source>
</evidence>
<name>A0ABW9SDY0_9BACT</name>
<dbReference type="InterPro" id="IPR006710">
    <property type="entry name" value="Glyco_hydro_43"/>
</dbReference>
<dbReference type="PANTHER" id="PTHR43772:SF2">
    <property type="entry name" value="PUTATIVE (AFU_ORTHOLOGUE AFUA_2G04480)-RELATED"/>
    <property type="match status" value="1"/>
</dbReference>
<sequence>MKFFYQTMLVLSSVFLFSCHQISDRKLRCYENPLKTTDSTELYIADPFIYKAGGLYYLTGTTALPEGEGFAYYISSDLIRWKYQGLLYRKPKDHIGCYGFWAPEVKYYEGRFYMTYSCYMKDLDRMLTCLAVSEKPGGPFIDLYTPWFDLGYSAIDADIFVDDDGTPYVYFSKNGMQDTLATGELYGVKLKKDLSGLMGEPVFISGASQTWEKVNWDRNRCNEGAYVFKKNGKYYMTYSANDTGYEFYGVGVSYADSPLGPWVKSEDNPLLTTDLPKGVSAPGHNSIVEAPNGDLYIVYHRHADVHCQKPNWDRVVCMDRLFFDEKGKLCTDGPSSSLQQICW</sequence>
<dbReference type="PANTHER" id="PTHR43772">
    <property type="entry name" value="ENDO-1,4-BETA-XYLANASE"/>
    <property type="match status" value="1"/>
</dbReference>
<dbReference type="InterPro" id="IPR023296">
    <property type="entry name" value="Glyco_hydro_beta-prop_sf"/>
</dbReference>
<gene>
    <name evidence="7" type="ORF">GMD82_11110</name>
</gene>
<evidence type="ECO:0000256" key="2">
    <source>
        <dbReference type="ARBA" id="ARBA00022651"/>
    </source>
</evidence>
<evidence type="ECO:0000313" key="8">
    <source>
        <dbReference type="Proteomes" id="UP000434916"/>
    </source>
</evidence>
<comment type="similarity">
    <text evidence="1 6">Belongs to the glycosyl hydrolase 43 family.</text>
</comment>